<name>A0A6C0IXP4_9ZZZZ</name>
<organism evidence="2">
    <name type="scientific">viral metagenome</name>
    <dbReference type="NCBI Taxonomy" id="1070528"/>
    <lineage>
        <taxon>unclassified sequences</taxon>
        <taxon>metagenomes</taxon>
        <taxon>organismal metagenomes</taxon>
    </lineage>
</organism>
<feature type="region of interest" description="Disordered" evidence="1">
    <location>
        <begin position="117"/>
        <end position="142"/>
    </location>
</feature>
<reference evidence="2" key="1">
    <citation type="journal article" date="2020" name="Nature">
        <title>Giant virus diversity and host interactions through global metagenomics.</title>
        <authorList>
            <person name="Schulz F."/>
            <person name="Roux S."/>
            <person name="Paez-Espino D."/>
            <person name="Jungbluth S."/>
            <person name="Walsh D.A."/>
            <person name="Denef V.J."/>
            <person name="McMahon K.D."/>
            <person name="Konstantinidis K.T."/>
            <person name="Eloe-Fadrosh E.A."/>
            <person name="Kyrpides N.C."/>
            <person name="Woyke T."/>
        </authorList>
    </citation>
    <scope>NUCLEOTIDE SEQUENCE</scope>
    <source>
        <strain evidence="2">GVMAG-M-3300025626-8</strain>
    </source>
</reference>
<evidence type="ECO:0000313" key="2">
    <source>
        <dbReference type="EMBL" id="QHT98081.1"/>
    </source>
</evidence>
<accession>A0A6C0IXP4</accession>
<sequence>MKHPVVVSEGPHAGLYVPLKGQFAYVKAETRPYASPFNTVIYDSDNGVVFYTSSPHTLVANPAYTVASQSAQDAYAYFYQGNMPYCNGVVHAVRNCLTTDYIIITREKFMGRQNLRRRPMTPETAQGLQKSTTPTNAKGTPRQVPVYKMIPVEHKLDDEWLERVDVDELLQDFIGLGGFP</sequence>
<proteinExistence type="predicted"/>
<feature type="compositionally biased region" description="Polar residues" evidence="1">
    <location>
        <begin position="123"/>
        <end position="138"/>
    </location>
</feature>
<dbReference type="AlphaFoldDB" id="A0A6C0IXP4"/>
<protein>
    <submittedName>
        <fullName evidence="2">Uncharacterized protein</fullName>
    </submittedName>
</protein>
<evidence type="ECO:0000256" key="1">
    <source>
        <dbReference type="SAM" id="MobiDB-lite"/>
    </source>
</evidence>
<dbReference type="EMBL" id="MN740287">
    <property type="protein sequence ID" value="QHT98081.1"/>
    <property type="molecule type" value="Genomic_DNA"/>
</dbReference>